<proteinExistence type="predicted"/>
<accession>A0A0D2MYG4</accession>
<dbReference type="AlphaFoldDB" id="A0A0D2MYG4"/>
<feature type="region of interest" description="Disordered" evidence="3">
    <location>
        <begin position="1"/>
        <end position="22"/>
    </location>
</feature>
<dbReference type="Pfam" id="PF00072">
    <property type="entry name" value="Response_reg"/>
    <property type="match status" value="1"/>
</dbReference>
<dbReference type="InterPro" id="IPR045279">
    <property type="entry name" value="ARR-like"/>
</dbReference>
<dbReference type="EMBL" id="KK101931">
    <property type="protein sequence ID" value="KIY99170.1"/>
    <property type="molecule type" value="Genomic_DNA"/>
</dbReference>
<keyword evidence="1" id="KW-0902">Two-component regulatory system</keyword>
<sequence>MGTEAKPHSERGEGPTSPFPSGLRVMVVDDDPLCLRVVEEMLKRCRYEVRTCNNAASALDLLRENRSGFDLVLSDVYMP</sequence>
<evidence type="ECO:0000256" key="1">
    <source>
        <dbReference type="ARBA" id="ARBA00023012"/>
    </source>
</evidence>
<dbReference type="PANTHER" id="PTHR43874">
    <property type="entry name" value="TWO-COMPONENT RESPONSE REGULATOR"/>
    <property type="match status" value="1"/>
</dbReference>
<dbReference type="GO" id="GO:0009736">
    <property type="term" value="P:cytokinin-activated signaling pathway"/>
    <property type="evidence" value="ECO:0007669"/>
    <property type="project" value="InterPro"/>
</dbReference>
<dbReference type="OrthoDB" id="60033at2759"/>
<evidence type="ECO:0000256" key="3">
    <source>
        <dbReference type="SAM" id="MobiDB-lite"/>
    </source>
</evidence>
<dbReference type="PROSITE" id="PS50110">
    <property type="entry name" value="RESPONSE_REGULATORY"/>
    <property type="match status" value="1"/>
</dbReference>
<dbReference type="RefSeq" id="XP_013898190.1">
    <property type="nucleotide sequence ID" value="XM_014042736.1"/>
</dbReference>
<keyword evidence="6" id="KW-1185">Reference proteome</keyword>
<name>A0A0D2MYG4_9CHLO</name>
<gene>
    <name evidence="5" type="ORF">MNEG_8794</name>
</gene>
<dbReference type="PANTHER" id="PTHR43874:SF7">
    <property type="entry name" value="TWO-COMPONENT RESPONSE REGULATOR ARR10"/>
    <property type="match status" value="1"/>
</dbReference>
<dbReference type="Proteomes" id="UP000054498">
    <property type="component" value="Unassembled WGS sequence"/>
</dbReference>
<dbReference type="GO" id="GO:0000160">
    <property type="term" value="P:phosphorelay signal transduction system"/>
    <property type="evidence" value="ECO:0007669"/>
    <property type="project" value="UniProtKB-KW"/>
</dbReference>
<evidence type="ECO:0000259" key="4">
    <source>
        <dbReference type="PROSITE" id="PS50110"/>
    </source>
</evidence>
<dbReference type="GeneID" id="25741669"/>
<evidence type="ECO:0000256" key="2">
    <source>
        <dbReference type="PROSITE-ProRule" id="PRU00169"/>
    </source>
</evidence>
<feature type="non-terminal residue" evidence="5">
    <location>
        <position position="79"/>
    </location>
</feature>
<feature type="domain" description="Response regulatory" evidence="4">
    <location>
        <begin position="24"/>
        <end position="79"/>
    </location>
</feature>
<dbReference type="InterPro" id="IPR011006">
    <property type="entry name" value="CheY-like_superfamily"/>
</dbReference>
<keyword evidence="2" id="KW-0597">Phosphoprotein</keyword>
<feature type="compositionally biased region" description="Basic and acidic residues" evidence="3">
    <location>
        <begin position="1"/>
        <end position="13"/>
    </location>
</feature>
<protein>
    <recommendedName>
        <fullName evidence="4">Response regulatory domain-containing protein</fullName>
    </recommendedName>
</protein>
<evidence type="ECO:0000313" key="6">
    <source>
        <dbReference type="Proteomes" id="UP000054498"/>
    </source>
</evidence>
<dbReference type="Gene3D" id="3.40.50.2300">
    <property type="match status" value="1"/>
</dbReference>
<reference evidence="5 6" key="1">
    <citation type="journal article" date="2013" name="BMC Genomics">
        <title>Reconstruction of the lipid metabolism for the microalga Monoraphidium neglectum from its genome sequence reveals characteristics suitable for biofuel production.</title>
        <authorList>
            <person name="Bogen C."/>
            <person name="Al-Dilaimi A."/>
            <person name="Albersmeier A."/>
            <person name="Wichmann J."/>
            <person name="Grundmann M."/>
            <person name="Rupp O."/>
            <person name="Lauersen K.J."/>
            <person name="Blifernez-Klassen O."/>
            <person name="Kalinowski J."/>
            <person name="Goesmann A."/>
            <person name="Mussgnug J.H."/>
            <person name="Kruse O."/>
        </authorList>
    </citation>
    <scope>NUCLEOTIDE SEQUENCE [LARGE SCALE GENOMIC DNA]</scope>
    <source>
        <strain evidence="5 6">SAG 48.87</strain>
    </source>
</reference>
<evidence type="ECO:0000313" key="5">
    <source>
        <dbReference type="EMBL" id="KIY99170.1"/>
    </source>
</evidence>
<dbReference type="KEGG" id="mng:MNEG_8794"/>
<dbReference type="InterPro" id="IPR001789">
    <property type="entry name" value="Sig_transdc_resp-reg_receiver"/>
</dbReference>
<feature type="modified residue" description="4-aspartylphosphate" evidence="2">
    <location>
        <position position="75"/>
    </location>
</feature>
<dbReference type="SUPFAM" id="SSF52172">
    <property type="entry name" value="CheY-like"/>
    <property type="match status" value="1"/>
</dbReference>
<organism evidence="5 6">
    <name type="scientific">Monoraphidium neglectum</name>
    <dbReference type="NCBI Taxonomy" id="145388"/>
    <lineage>
        <taxon>Eukaryota</taxon>
        <taxon>Viridiplantae</taxon>
        <taxon>Chlorophyta</taxon>
        <taxon>core chlorophytes</taxon>
        <taxon>Chlorophyceae</taxon>
        <taxon>CS clade</taxon>
        <taxon>Sphaeropleales</taxon>
        <taxon>Selenastraceae</taxon>
        <taxon>Monoraphidium</taxon>
    </lineage>
</organism>